<evidence type="ECO:0000313" key="2">
    <source>
        <dbReference type="Proteomes" id="UP001629113"/>
    </source>
</evidence>
<protein>
    <submittedName>
        <fullName evidence="1">Uncharacterized protein</fullName>
    </submittedName>
</protein>
<sequence length="147" mass="15069">MYLELDLPRAALASAAYLAAVAAAASVVPGRSATALAVGAFPAIVCCVLEVAAQPPSTVVVSGFSAHVDFCVHVAAKVVLGAGSETHVAGGECVSVNDFLFLNKGNGRDLIKADAEFLVSFVALDQTNDYFKLSDTSLAFESGVFIT</sequence>
<reference evidence="1 2" key="1">
    <citation type="submission" date="2024-06" db="EMBL/GenBank/DDBJ databases">
        <title>Complete genome of Phlyctema vagabunda strain 19-DSS-EL-015.</title>
        <authorList>
            <person name="Fiorenzani C."/>
        </authorList>
    </citation>
    <scope>NUCLEOTIDE SEQUENCE [LARGE SCALE GENOMIC DNA]</scope>
    <source>
        <strain evidence="1 2">19-DSS-EL-015</strain>
    </source>
</reference>
<gene>
    <name evidence="1" type="ORF">PVAG01_09376</name>
</gene>
<name>A0ABR4P764_9HELO</name>
<proteinExistence type="predicted"/>
<organism evidence="1 2">
    <name type="scientific">Phlyctema vagabunda</name>
    <dbReference type="NCBI Taxonomy" id="108571"/>
    <lineage>
        <taxon>Eukaryota</taxon>
        <taxon>Fungi</taxon>
        <taxon>Dikarya</taxon>
        <taxon>Ascomycota</taxon>
        <taxon>Pezizomycotina</taxon>
        <taxon>Leotiomycetes</taxon>
        <taxon>Helotiales</taxon>
        <taxon>Dermateaceae</taxon>
        <taxon>Phlyctema</taxon>
    </lineage>
</organism>
<keyword evidence="2" id="KW-1185">Reference proteome</keyword>
<evidence type="ECO:0000313" key="1">
    <source>
        <dbReference type="EMBL" id="KAL3419154.1"/>
    </source>
</evidence>
<accession>A0ABR4P764</accession>
<dbReference type="EMBL" id="JBFCZG010000008">
    <property type="protein sequence ID" value="KAL3419154.1"/>
    <property type="molecule type" value="Genomic_DNA"/>
</dbReference>
<comment type="caution">
    <text evidence="1">The sequence shown here is derived from an EMBL/GenBank/DDBJ whole genome shotgun (WGS) entry which is preliminary data.</text>
</comment>
<dbReference type="Proteomes" id="UP001629113">
    <property type="component" value="Unassembled WGS sequence"/>
</dbReference>